<evidence type="ECO:0000313" key="1">
    <source>
        <dbReference type="EMBL" id="CVK92104.1"/>
    </source>
</evidence>
<protein>
    <submittedName>
        <fullName evidence="1">Uncharacterized protein</fullName>
    </submittedName>
</protein>
<reference evidence="2" key="1">
    <citation type="journal article" date="2016" name="Genome Biol. Evol.">
        <title>Comparative 'omics' of the Fusarium fujikuroi species complex highlights differences in genetic potential and metabolite synthesis.</title>
        <authorList>
            <person name="Niehaus E.-M."/>
            <person name="Muensterkoetter M."/>
            <person name="Proctor R.H."/>
            <person name="Brown D.W."/>
            <person name="Sharon A."/>
            <person name="Idan Y."/>
            <person name="Oren-Young L."/>
            <person name="Sieber C.M."/>
            <person name="Novak O."/>
            <person name="Pencik A."/>
            <person name="Tarkowska D."/>
            <person name="Hromadova K."/>
            <person name="Freeman S."/>
            <person name="Maymon M."/>
            <person name="Elazar M."/>
            <person name="Youssef S.A."/>
            <person name="El-Shabrawy E.S.M."/>
            <person name="Shalaby A.B.A."/>
            <person name="Houterman P."/>
            <person name="Brock N.L."/>
            <person name="Burkhardt I."/>
            <person name="Tsavkelova E.A."/>
            <person name="Dickschat J.S."/>
            <person name="Galuszka P."/>
            <person name="Gueldener U."/>
            <person name="Tudzynski B."/>
        </authorList>
    </citation>
    <scope>NUCLEOTIDE SEQUENCE [LARGE SCALE GENOMIC DNA]</scope>
    <source>
        <strain evidence="2">MRC7560</strain>
    </source>
</reference>
<dbReference type="GeneID" id="65086350"/>
<dbReference type="RefSeq" id="XP_041681311.1">
    <property type="nucleotide sequence ID" value="XM_041830671.1"/>
</dbReference>
<organism evidence="1 2">
    <name type="scientific">Fusarium mangiferae</name>
    <name type="common">Mango malformation disease fungus</name>
    <dbReference type="NCBI Taxonomy" id="192010"/>
    <lineage>
        <taxon>Eukaryota</taxon>
        <taxon>Fungi</taxon>
        <taxon>Dikarya</taxon>
        <taxon>Ascomycota</taxon>
        <taxon>Pezizomycotina</taxon>
        <taxon>Sordariomycetes</taxon>
        <taxon>Hypocreomycetidae</taxon>
        <taxon>Hypocreales</taxon>
        <taxon>Nectriaceae</taxon>
        <taxon>Fusarium</taxon>
        <taxon>Fusarium fujikuroi species complex</taxon>
    </lineage>
</organism>
<proteinExistence type="predicted"/>
<dbReference type="Proteomes" id="UP000184255">
    <property type="component" value="Unassembled WGS sequence"/>
</dbReference>
<dbReference type="VEuPathDB" id="FungiDB:FMAN_07089"/>
<name>A0A1L7T0D0_FUSMA</name>
<sequence length="119" mass="13407">MGQVKRRESPKSQKMLRRTRRYKIMTCQDLSAADIFSQLQNQVTALSGSRAANSTVNEWNVEHCLLATLGQRNSRANRTAVNSGRLCVNLTFALTFVSGEARADNTYLVPPSWPLRFMT</sequence>
<dbReference type="AlphaFoldDB" id="A0A1L7T0D0"/>
<comment type="caution">
    <text evidence="1">The sequence shown here is derived from an EMBL/GenBank/DDBJ whole genome shotgun (WGS) entry which is preliminary data.</text>
</comment>
<accession>A0A1L7T0D0</accession>
<evidence type="ECO:0000313" key="2">
    <source>
        <dbReference type="Proteomes" id="UP000184255"/>
    </source>
</evidence>
<dbReference type="EMBL" id="FCQH01000005">
    <property type="protein sequence ID" value="CVK92104.1"/>
    <property type="molecule type" value="Genomic_DNA"/>
</dbReference>
<gene>
    <name evidence="1" type="ORF">FMAN_07089</name>
</gene>
<keyword evidence="2" id="KW-1185">Reference proteome</keyword>